<dbReference type="AlphaFoldDB" id="A0A9J6RAJ1"/>
<accession>A0A9J6RAJ1</accession>
<evidence type="ECO:0000313" key="3">
    <source>
        <dbReference type="Proteomes" id="UP001084197"/>
    </source>
</evidence>
<dbReference type="EMBL" id="JAPRAT010000007">
    <property type="protein sequence ID" value="MCZ0702589.1"/>
    <property type="molecule type" value="Genomic_DNA"/>
</dbReference>
<protein>
    <submittedName>
        <fullName evidence="2">Uncharacterized protein</fullName>
    </submittedName>
</protein>
<dbReference type="Proteomes" id="UP001084197">
    <property type="component" value="Unassembled WGS sequence"/>
</dbReference>
<proteinExistence type="predicted"/>
<sequence>MSWKAVEMQVALPRTHDAGRIQEQIQQRGQFMQDVITADHLQKEELKRKTVNELHQKVKLSNQKQSKNLHNKNSKEKNNQKNQEIDHPFLGNNIDING</sequence>
<feature type="region of interest" description="Disordered" evidence="1">
    <location>
        <begin position="55"/>
        <end position="98"/>
    </location>
</feature>
<name>A0A9J6RAJ1_9BACI</name>
<evidence type="ECO:0000313" key="2">
    <source>
        <dbReference type="EMBL" id="MCZ0702589.1"/>
    </source>
</evidence>
<reference evidence="2" key="1">
    <citation type="submission" date="2022-11" db="EMBL/GenBank/DDBJ databases">
        <title>WGS of Natronobacillus azotifigens 24KS-1, an anaerobic diazotrophic haloalkaliphile from soda-rich habitats.</title>
        <authorList>
            <person name="Sorokin D.Y."/>
            <person name="Merkel A.Y."/>
        </authorList>
    </citation>
    <scope>NUCLEOTIDE SEQUENCE</scope>
    <source>
        <strain evidence="2">24KS-1</strain>
    </source>
</reference>
<organism evidence="2 3">
    <name type="scientific">Natronobacillus azotifigens</name>
    <dbReference type="NCBI Taxonomy" id="472978"/>
    <lineage>
        <taxon>Bacteria</taxon>
        <taxon>Bacillati</taxon>
        <taxon>Bacillota</taxon>
        <taxon>Bacilli</taxon>
        <taxon>Bacillales</taxon>
        <taxon>Bacillaceae</taxon>
        <taxon>Natronobacillus</taxon>
    </lineage>
</organism>
<feature type="compositionally biased region" description="Basic and acidic residues" evidence="1">
    <location>
        <begin position="73"/>
        <end position="87"/>
    </location>
</feature>
<keyword evidence="3" id="KW-1185">Reference proteome</keyword>
<evidence type="ECO:0000256" key="1">
    <source>
        <dbReference type="SAM" id="MobiDB-lite"/>
    </source>
</evidence>
<gene>
    <name evidence="2" type="ORF">OWO01_05110</name>
</gene>
<comment type="caution">
    <text evidence="2">The sequence shown here is derived from an EMBL/GenBank/DDBJ whole genome shotgun (WGS) entry which is preliminary data.</text>
</comment>
<dbReference type="RefSeq" id="WP_268779360.1">
    <property type="nucleotide sequence ID" value="NZ_JAPRAT010000007.1"/>
</dbReference>